<keyword evidence="2" id="KW-1133">Transmembrane helix</keyword>
<sequence length="593" mass="65228">MKRKRLFIIQIVVAIIVIEIPTSISFVEQFQNCRIGGLGLPTFINRFDRYKSTFSITQLESYRPNQQQQEDEEGRDISYPGRMNGNENDSLGPDVGNYVSNQEGEGYTGISNRWQQSEGTDPPGLPTPPTVSQSPDRAVNIVSELKSNAALFAAFAYGSLNLPGTLTVSESKVTSVTTSLSISRPLPDSDLIRTFVVLDICTLCLMISCVAASQLLIYRLTDGSYEDVDEYESQENKFDNTASYRKKKNSRDSALGRLVTTYRNEFTVARITFDLGLVTLLLAVGVRSIAIFDEDIVVPVAVVLGVTAFFLAVAYVTTYVEVFRTAENLPERPLFSIAFPFLTKGSNEKNADDNESDPDDDSLNQTIPQIFFPISLASIGLGLFLVLTDGSVPSESSVSRLGPYDVTSGAIKLRVVTDKIDSEKVKLDAEAKNQRKKRAELRAADNSKKARAEKAEAASKAKAEAKAAKKRAIEEEAKKKAEIETKKKAEEDAKKKAEIEAKRKAEEEAKKKAEQETKPNAEEEAKQRVEQEAKAKAEEEAKKAEEEMKKRLEEEAKKKAIEEANASAEASKKKAEEAPLAAVATTATAISTL</sequence>
<feature type="compositionally biased region" description="Polar residues" evidence="1">
    <location>
        <begin position="59"/>
        <end position="68"/>
    </location>
</feature>
<accession>A0A7S4EFV6</accession>
<dbReference type="EMBL" id="HBIX01003859">
    <property type="protein sequence ID" value="CAE0710271.1"/>
    <property type="molecule type" value="Transcribed_RNA"/>
</dbReference>
<dbReference type="PANTHER" id="PTHR38758:SF1">
    <property type="entry name" value="PROTEIN, PUTATIVE-RELATED"/>
    <property type="match status" value="1"/>
</dbReference>
<organism evidence="3">
    <name type="scientific">Pseudo-nitzschia australis</name>
    <dbReference type="NCBI Taxonomy" id="44445"/>
    <lineage>
        <taxon>Eukaryota</taxon>
        <taxon>Sar</taxon>
        <taxon>Stramenopiles</taxon>
        <taxon>Ochrophyta</taxon>
        <taxon>Bacillariophyta</taxon>
        <taxon>Bacillariophyceae</taxon>
        <taxon>Bacillariophycidae</taxon>
        <taxon>Bacillariales</taxon>
        <taxon>Bacillariaceae</taxon>
        <taxon>Pseudo-nitzschia</taxon>
    </lineage>
</organism>
<reference evidence="3" key="1">
    <citation type="submission" date="2021-01" db="EMBL/GenBank/DDBJ databases">
        <authorList>
            <person name="Corre E."/>
            <person name="Pelletier E."/>
            <person name="Niang G."/>
            <person name="Scheremetjew M."/>
            <person name="Finn R."/>
            <person name="Kale V."/>
            <person name="Holt S."/>
            <person name="Cochrane G."/>
            <person name="Meng A."/>
            <person name="Brown T."/>
            <person name="Cohen L."/>
        </authorList>
    </citation>
    <scope>NUCLEOTIDE SEQUENCE</scope>
    <source>
        <strain evidence="3">10249 10 AB</strain>
    </source>
</reference>
<feature type="transmembrane region" description="Helical" evidence="2">
    <location>
        <begin position="296"/>
        <end position="316"/>
    </location>
</feature>
<evidence type="ECO:0000313" key="3">
    <source>
        <dbReference type="EMBL" id="CAE0710271.1"/>
    </source>
</evidence>
<feature type="region of interest" description="Disordered" evidence="1">
    <location>
        <begin position="430"/>
        <end position="463"/>
    </location>
</feature>
<feature type="transmembrane region" description="Helical" evidence="2">
    <location>
        <begin position="370"/>
        <end position="387"/>
    </location>
</feature>
<feature type="compositionally biased region" description="Basic and acidic residues" evidence="1">
    <location>
        <begin position="476"/>
        <end position="562"/>
    </location>
</feature>
<keyword evidence="2" id="KW-0472">Membrane</keyword>
<name>A0A7S4EFV6_9STRA</name>
<dbReference type="PANTHER" id="PTHR38758">
    <property type="entry name" value="PUTATIVE-RELATED"/>
    <property type="match status" value="1"/>
</dbReference>
<gene>
    <name evidence="3" type="ORF">PAUS00366_LOCUS2998</name>
</gene>
<evidence type="ECO:0000256" key="2">
    <source>
        <dbReference type="SAM" id="Phobius"/>
    </source>
</evidence>
<keyword evidence="2" id="KW-0812">Transmembrane</keyword>
<proteinExistence type="predicted"/>
<feature type="region of interest" description="Disordered" evidence="1">
    <location>
        <begin position="59"/>
        <end position="134"/>
    </location>
</feature>
<feature type="transmembrane region" description="Helical" evidence="2">
    <location>
        <begin position="271"/>
        <end position="290"/>
    </location>
</feature>
<feature type="transmembrane region" description="Helical" evidence="2">
    <location>
        <begin position="195"/>
        <end position="217"/>
    </location>
</feature>
<feature type="compositionally biased region" description="Basic and acidic residues" evidence="1">
    <location>
        <begin position="440"/>
        <end position="463"/>
    </location>
</feature>
<dbReference type="AlphaFoldDB" id="A0A7S4EFV6"/>
<feature type="compositionally biased region" description="Low complexity" evidence="1">
    <location>
        <begin position="578"/>
        <end position="587"/>
    </location>
</feature>
<feature type="region of interest" description="Disordered" evidence="1">
    <location>
        <begin position="476"/>
        <end position="593"/>
    </location>
</feature>
<protein>
    <submittedName>
        <fullName evidence="3">Uncharacterized protein</fullName>
    </submittedName>
</protein>
<evidence type="ECO:0000256" key="1">
    <source>
        <dbReference type="SAM" id="MobiDB-lite"/>
    </source>
</evidence>
<feature type="compositionally biased region" description="Polar residues" evidence="1">
    <location>
        <begin position="98"/>
        <end position="118"/>
    </location>
</feature>